<dbReference type="EMBL" id="JACHHU010000002">
    <property type="protein sequence ID" value="MBB6542093.1"/>
    <property type="molecule type" value="Genomic_DNA"/>
</dbReference>
<dbReference type="NCBIfam" id="NF004281">
    <property type="entry name" value="PRK05690.1"/>
    <property type="match status" value="1"/>
</dbReference>
<dbReference type="CDD" id="cd00757">
    <property type="entry name" value="ThiF_MoeB_HesA_family"/>
    <property type="match status" value="1"/>
</dbReference>
<dbReference type="Pfam" id="PF00899">
    <property type="entry name" value="ThiF"/>
    <property type="match status" value="1"/>
</dbReference>
<dbReference type="Gene3D" id="3.40.50.720">
    <property type="entry name" value="NAD(P)-binding Rossmann-like Domain"/>
    <property type="match status" value="1"/>
</dbReference>
<keyword evidence="3" id="KW-0808">Transferase</keyword>
<dbReference type="GO" id="GO:0005829">
    <property type="term" value="C:cytosol"/>
    <property type="evidence" value="ECO:0007669"/>
    <property type="project" value="TreeGrafter"/>
</dbReference>
<name>A0A7X0NEW7_9GAMM</name>
<comment type="caution">
    <text evidence="3">The sequence shown here is derived from an EMBL/GenBank/DDBJ whole genome shotgun (WGS) entry which is preliminary data.</text>
</comment>
<evidence type="ECO:0000313" key="3">
    <source>
        <dbReference type="EMBL" id="MBB6542093.1"/>
    </source>
</evidence>
<dbReference type="AlphaFoldDB" id="A0A7X0NEW7"/>
<feature type="domain" description="THIF-type NAD/FAD binding fold" evidence="2">
    <location>
        <begin position="11"/>
        <end position="244"/>
    </location>
</feature>
<comment type="similarity">
    <text evidence="1">Belongs to the HesA/MoeB/ThiF family.</text>
</comment>
<keyword evidence="4" id="KW-1185">Reference proteome</keyword>
<dbReference type="Proteomes" id="UP000537141">
    <property type="component" value="Unassembled WGS sequence"/>
</dbReference>
<keyword evidence="3" id="KW-0548">Nucleotidyltransferase</keyword>
<sequence length="252" mass="27705">MLLTDQEYIRFSRHIMLDEVGEAGQIAIKQAHILIVGMGGLGCAAAQYLAAAGIGQLTLIDHDNVEVSNLQRQILFTTEDVGGAKVTIAKNKLTAINPKVKINTFYQSVFDLNLTALMPKVDVVLDCTDNIDTRYFINYTCLKAKRKLVSASAIQGQGQLISFDFAQKGSPCYQCLVPEKVSSTRNCSSLGVLSTLLGVMGSLQATEVLRLILNEYQILNQLLIFDAWQMSFKRLVLTADPECQCCKHPIKG</sequence>
<dbReference type="GO" id="GO:0008641">
    <property type="term" value="F:ubiquitin-like modifier activating enzyme activity"/>
    <property type="evidence" value="ECO:0007669"/>
    <property type="project" value="InterPro"/>
</dbReference>
<dbReference type="InterPro" id="IPR035985">
    <property type="entry name" value="Ubiquitin-activating_enz"/>
</dbReference>
<accession>A0A7X0NEW7</accession>
<proteinExistence type="inferred from homology"/>
<dbReference type="PANTHER" id="PTHR10953">
    <property type="entry name" value="UBIQUITIN-ACTIVATING ENZYME E1"/>
    <property type="match status" value="1"/>
</dbReference>
<dbReference type="FunFam" id="3.40.50.720:FF:000080">
    <property type="entry name" value="Thiazole biosynthesis adenylyltransferase ThiF"/>
    <property type="match status" value="1"/>
</dbReference>
<dbReference type="GO" id="GO:0016779">
    <property type="term" value="F:nucleotidyltransferase activity"/>
    <property type="evidence" value="ECO:0007669"/>
    <property type="project" value="UniProtKB-KW"/>
</dbReference>
<dbReference type="InterPro" id="IPR045886">
    <property type="entry name" value="ThiF/MoeB/HesA"/>
</dbReference>
<gene>
    <name evidence="3" type="ORF">HNQ55_000568</name>
</gene>
<dbReference type="SUPFAM" id="SSF69572">
    <property type="entry name" value="Activating enzymes of the ubiquitin-like proteins"/>
    <property type="match status" value="1"/>
</dbReference>
<organism evidence="3 4">
    <name type="scientific">Thalassotalea piscium</name>
    <dbReference type="NCBI Taxonomy" id="1230533"/>
    <lineage>
        <taxon>Bacteria</taxon>
        <taxon>Pseudomonadati</taxon>
        <taxon>Pseudomonadota</taxon>
        <taxon>Gammaproteobacteria</taxon>
        <taxon>Alteromonadales</taxon>
        <taxon>Colwelliaceae</taxon>
        <taxon>Thalassotalea</taxon>
    </lineage>
</organism>
<evidence type="ECO:0000313" key="4">
    <source>
        <dbReference type="Proteomes" id="UP000537141"/>
    </source>
</evidence>
<dbReference type="GO" id="GO:0008146">
    <property type="term" value="F:sulfotransferase activity"/>
    <property type="evidence" value="ECO:0007669"/>
    <property type="project" value="TreeGrafter"/>
</dbReference>
<protein>
    <submittedName>
        <fullName evidence="3">Molybdopterin/thiamine biosynthesis adenylyltransferase</fullName>
    </submittedName>
</protein>
<evidence type="ECO:0000259" key="2">
    <source>
        <dbReference type="Pfam" id="PF00899"/>
    </source>
</evidence>
<dbReference type="RefSeq" id="WP_184422355.1">
    <property type="nucleotide sequence ID" value="NZ_AP027362.1"/>
</dbReference>
<reference evidence="3 4" key="1">
    <citation type="submission" date="2020-08" db="EMBL/GenBank/DDBJ databases">
        <title>Genomic Encyclopedia of Type Strains, Phase IV (KMG-IV): sequencing the most valuable type-strain genomes for metagenomic binning, comparative biology and taxonomic classification.</title>
        <authorList>
            <person name="Goeker M."/>
        </authorList>
    </citation>
    <scope>NUCLEOTIDE SEQUENCE [LARGE SCALE GENOMIC DNA]</scope>
    <source>
        <strain evidence="3 4">DSM 26287</strain>
    </source>
</reference>
<dbReference type="GO" id="GO:0004792">
    <property type="term" value="F:thiosulfate-cyanide sulfurtransferase activity"/>
    <property type="evidence" value="ECO:0007669"/>
    <property type="project" value="TreeGrafter"/>
</dbReference>
<evidence type="ECO:0000256" key="1">
    <source>
        <dbReference type="ARBA" id="ARBA00009919"/>
    </source>
</evidence>
<dbReference type="PANTHER" id="PTHR10953:SF240">
    <property type="entry name" value="SULFUR CARRIER PROTEIN THIS ADENYLYLTRANSFERASE"/>
    <property type="match status" value="1"/>
</dbReference>
<dbReference type="InterPro" id="IPR000594">
    <property type="entry name" value="ThiF_NAD_FAD-bd"/>
</dbReference>